<dbReference type="InParanoid" id="A0A0G4FTR1"/>
<keyword evidence="2" id="KW-0812">Transmembrane</keyword>
<feature type="transmembrane region" description="Helical" evidence="2">
    <location>
        <begin position="127"/>
        <end position="146"/>
    </location>
</feature>
<keyword evidence="2" id="KW-0472">Membrane</keyword>
<reference evidence="3 4" key="1">
    <citation type="submission" date="2014-11" db="EMBL/GenBank/DDBJ databases">
        <authorList>
            <person name="Zhu J."/>
            <person name="Qi W."/>
            <person name="Song R."/>
        </authorList>
    </citation>
    <scope>NUCLEOTIDE SEQUENCE [LARGE SCALE GENOMIC DNA]</scope>
</reference>
<dbReference type="PhylomeDB" id="A0A0G4FTR1"/>
<gene>
    <name evidence="3" type="ORF">Vbra_16123</name>
</gene>
<evidence type="ECO:0000313" key="3">
    <source>
        <dbReference type="EMBL" id="CEM17805.1"/>
    </source>
</evidence>
<evidence type="ECO:0000256" key="1">
    <source>
        <dbReference type="SAM" id="MobiDB-lite"/>
    </source>
</evidence>
<keyword evidence="4" id="KW-1185">Reference proteome</keyword>
<name>A0A0G4FTR1_VITBC</name>
<feature type="compositionally biased region" description="Polar residues" evidence="1">
    <location>
        <begin position="14"/>
        <end position="33"/>
    </location>
</feature>
<dbReference type="VEuPathDB" id="CryptoDB:Vbra_16123"/>
<dbReference type="AlphaFoldDB" id="A0A0G4FTR1"/>
<proteinExistence type="predicted"/>
<dbReference type="EMBL" id="CDMY01000497">
    <property type="protein sequence ID" value="CEM17805.1"/>
    <property type="molecule type" value="Genomic_DNA"/>
</dbReference>
<keyword evidence="2" id="KW-1133">Transmembrane helix</keyword>
<organism evidence="3 4">
    <name type="scientific">Vitrella brassicaformis (strain CCMP3155)</name>
    <dbReference type="NCBI Taxonomy" id="1169540"/>
    <lineage>
        <taxon>Eukaryota</taxon>
        <taxon>Sar</taxon>
        <taxon>Alveolata</taxon>
        <taxon>Colpodellida</taxon>
        <taxon>Vitrellaceae</taxon>
        <taxon>Vitrella</taxon>
    </lineage>
</organism>
<protein>
    <submittedName>
        <fullName evidence="3">Uncharacterized protein</fullName>
    </submittedName>
</protein>
<feature type="region of interest" description="Disordered" evidence="1">
    <location>
        <begin position="1"/>
        <end position="59"/>
    </location>
</feature>
<sequence length="186" mass="20585">MGVLDAARPRGVAQQMTSESPSTVDTPASSPTPCRSREQSVSPEPPPSCGRCSRPSRSTQNSWSWALRRCGPIATRRQHPCGLSSQWHDKLLQEAAKGLTRERLGAVNDPKAVHEFKRQIKERQQQLLALFAVASMLHALVAIKWGSLRYFDKPPTIVCFPCKHPSLCAACYGGLLRCHEAAKREK</sequence>
<evidence type="ECO:0000313" key="4">
    <source>
        <dbReference type="Proteomes" id="UP000041254"/>
    </source>
</evidence>
<evidence type="ECO:0000256" key="2">
    <source>
        <dbReference type="SAM" id="Phobius"/>
    </source>
</evidence>
<dbReference type="Proteomes" id="UP000041254">
    <property type="component" value="Unassembled WGS sequence"/>
</dbReference>
<accession>A0A0G4FTR1</accession>
<feature type="compositionally biased region" description="Low complexity" evidence="1">
    <location>
        <begin position="49"/>
        <end position="58"/>
    </location>
</feature>